<organism evidence="10">
    <name type="scientific">freshwater metagenome</name>
    <dbReference type="NCBI Taxonomy" id="449393"/>
    <lineage>
        <taxon>unclassified sequences</taxon>
        <taxon>metagenomes</taxon>
        <taxon>ecological metagenomes</taxon>
    </lineage>
</organism>
<evidence type="ECO:0000256" key="1">
    <source>
        <dbReference type="ARBA" id="ARBA00005067"/>
    </source>
</evidence>
<dbReference type="InterPro" id="IPR008927">
    <property type="entry name" value="6-PGluconate_DH-like_C_sf"/>
</dbReference>
<name>A0A6J5YJT7_9ZZZZ</name>
<dbReference type="GO" id="GO:0070403">
    <property type="term" value="F:NAD+ binding"/>
    <property type="evidence" value="ECO:0007669"/>
    <property type="project" value="InterPro"/>
</dbReference>
<evidence type="ECO:0000259" key="9">
    <source>
        <dbReference type="PROSITE" id="PS51671"/>
    </source>
</evidence>
<keyword evidence="4" id="KW-0057">Aromatic amino acid biosynthesis</keyword>
<dbReference type="AlphaFoldDB" id="A0A6J5YJT7"/>
<dbReference type="Gene3D" id="1.10.3660.10">
    <property type="entry name" value="6-phosphogluconate dehydrogenase C-terminal like domain"/>
    <property type="match status" value="1"/>
</dbReference>
<dbReference type="InterPro" id="IPR002912">
    <property type="entry name" value="ACT_dom"/>
</dbReference>
<dbReference type="GO" id="GO:0006571">
    <property type="term" value="P:tyrosine biosynthetic process"/>
    <property type="evidence" value="ECO:0007669"/>
    <property type="project" value="UniProtKB-UniPathway"/>
</dbReference>
<evidence type="ECO:0000313" key="10">
    <source>
        <dbReference type="EMBL" id="CAB4330561.1"/>
    </source>
</evidence>
<accession>A0A6J5YJT7</accession>
<evidence type="ECO:0000256" key="5">
    <source>
        <dbReference type="ARBA" id="ARBA00023002"/>
    </source>
</evidence>
<keyword evidence="4" id="KW-0827">Tyrosine biosynthesis</keyword>
<dbReference type="GO" id="GO:0008977">
    <property type="term" value="F:prephenate dehydrogenase (NAD+) activity"/>
    <property type="evidence" value="ECO:0007669"/>
    <property type="project" value="UniProtKB-EC"/>
</dbReference>
<feature type="domain" description="Prephenate/arogenate dehydrogenase" evidence="8">
    <location>
        <begin position="6"/>
        <end position="281"/>
    </location>
</feature>
<dbReference type="PANTHER" id="PTHR21363">
    <property type="entry name" value="PREPHENATE DEHYDROGENASE"/>
    <property type="match status" value="1"/>
</dbReference>
<proteinExistence type="predicted"/>
<dbReference type="InterPro" id="IPR046826">
    <property type="entry name" value="PDH_N"/>
</dbReference>
<dbReference type="InterPro" id="IPR003099">
    <property type="entry name" value="Prephen_DH"/>
</dbReference>
<evidence type="ECO:0000256" key="6">
    <source>
        <dbReference type="ARBA" id="ARBA00023027"/>
    </source>
</evidence>
<dbReference type="GO" id="GO:0004665">
    <property type="term" value="F:prephenate dehydrogenase (NADP+) activity"/>
    <property type="evidence" value="ECO:0007669"/>
    <property type="project" value="InterPro"/>
</dbReference>
<dbReference type="Gene3D" id="3.40.50.720">
    <property type="entry name" value="NAD(P)-binding Rossmann-like Domain"/>
    <property type="match status" value="1"/>
</dbReference>
<evidence type="ECO:0000256" key="3">
    <source>
        <dbReference type="ARBA" id="ARBA00016891"/>
    </source>
</evidence>
<dbReference type="UniPathway" id="UPA00122">
    <property type="reaction ID" value="UER00961"/>
</dbReference>
<protein>
    <recommendedName>
        <fullName evidence="3">Prephenate dehydrogenase</fullName>
        <ecNumber evidence="2">1.3.1.12</ecNumber>
    </recommendedName>
</protein>
<dbReference type="SUPFAM" id="SSF48179">
    <property type="entry name" value="6-phosphogluconate dehydrogenase C-terminal domain-like"/>
    <property type="match status" value="1"/>
</dbReference>
<comment type="catalytic activity">
    <reaction evidence="7">
        <text>prephenate + NAD(+) = 3-(4-hydroxyphenyl)pyruvate + CO2 + NADH</text>
        <dbReference type="Rhea" id="RHEA:13869"/>
        <dbReference type="ChEBI" id="CHEBI:16526"/>
        <dbReference type="ChEBI" id="CHEBI:29934"/>
        <dbReference type="ChEBI" id="CHEBI:36242"/>
        <dbReference type="ChEBI" id="CHEBI:57540"/>
        <dbReference type="ChEBI" id="CHEBI:57945"/>
        <dbReference type="EC" id="1.3.1.12"/>
    </reaction>
</comment>
<comment type="pathway">
    <text evidence="1">Amino-acid biosynthesis; L-tyrosine biosynthesis; (4-hydroxyphenyl)pyruvate from prephenate (NAD(+) route): step 1/1.</text>
</comment>
<dbReference type="EMBL" id="CAESAK010000008">
    <property type="protein sequence ID" value="CAB4330561.1"/>
    <property type="molecule type" value="Genomic_DNA"/>
</dbReference>
<dbReference type="NCBIfam" id="NF005112">
    <property type="entry name" value="PRK06545.2-4"/>
    <property type="match status" value="1"/>
</dbReference>
<dbReference type="Pfam" id="PF20463">
    <property type="entry name" value="PDH_C"/>
    <property type="match status" value="1"/>
</dbReference>
<dbReference type="PANTHER" id="PTHR21363:SF0">
    <property type="entry name" value="PREPHENATE DEHYDROGENASE [NADP(+)]"/>
    <property type="match status" value="1"/>
</dbReference>
<dbReference type="InterPro" id="IPR046825">
    <property type="entry name" value="PDH_C"/>
</dbReference>
<dbReference type="InterPro" id="IPR036291">
    <property type="entry name" value="NAD(P)-bd_dom_sf"/>
</dbReference>
<keyword evidence="4" id="KW-0028">Amino-acid biosynthesis</keyword>
<gene>
    <name evidence="10" type="ORF">UFOPK3775_00125</name>
</gene>
<dbReference type="PROSITE" id="PS51176">
    <property type="entry name" value="PDH_ADH"/>
    <property type="match status" value="1"/>
</dbReference>
<dbReference type="SUPFAM" id="SSF51735">
    <property type="entry name" value="NAD(P)-binding Rossmann-fold domains"/>
    <property type="match status" value="1"/>
</dbReference>
<keyword evidence="5" id="KW-0560">Oxidoreductase</keyword>
<keyword evidence="6" id="KW-0520">NAD</keyword>
<dbReference type="InterPro" id="IPR050812">
    <property type="entry name" value="Preph/Arog_dehydrog"/>
</dbReference>
<evidence type="ECO:0000259" key="8">
    <source>
        <dbReference type="PROSITE" id="PS51176"/>
    </source>
</evidence>
<dbReference type="Pfam" id="PF02153">
    <property type="entry name" value="PDH_N"/>
    <property type="match status" value="1"/>
</dbReference>
<dbReference type="EC" id="1.3.1.12" evidence="2"/>
<feature type="domain" description="ACT" evidence="9">
    <location>
        <begin position="283"/>
        <end position="353"/>
    </location>
</feature>
<dbReference type="PROSITE" id="PS51671">
    <property type="entry name" value="ACT"/>
    <property type="match status" value="1"/>
</dbReference>
<evidence type="ECO:0000256" key="2">
    <source>
        <dbReference type="ARBA" id="ARBA00012068"/>
    </source>
</evidence>
<reference evidence="10" key="1">
    <citation type="submission" date="2020-05" db="EMBL/GenBank/DDBJ databases">
        <authorList>
            <person name="Chiriac C."/>
            <person name="Salcher M."/>
            <person name="Ghai R."/>
            <person name="Kavagutti S V."/>
        </authorList>
    </citation>
    <scope>NUCLEOTIDE SEQUENCE</scope>
</reference>
<evidence type="ECO:0000256" key="7">
    <source>
        <dbReference type="ARBA" id="ARBA00049260"/>
    </source>
</evidence>
<evidence type="ECO:0000256" key="4">
    <source>
        <dbReference type="ARBA" id="ARBA00022498"/>
    </source>
</evidence>
<sequence length="353" mass="37359">MSSELTKVSIVGAGLIGTSIALALRQAGIEVSMIDTEPRAQALAQDLVGSPTTSAPTQLVIFALPISAISQVIKAVYESNLNSTFMDISSVKTKIKQEVEGSGVPASKFLLSHPMAGREVGGAESARADLFVGRIWAYDPAGVQADALAHGLKVIELCGATPLAIDSAEHDQAVALTSHLPQLISSLMAKQLQQASGSTLDLAGAGLRDTTRIAASSPQLWQEIIVANAPALKPLLNQVIADLTDIAENIDDPESVRKFIEAGNKGRELIPGKHGGLARNYTYLPVVIEDKAGELARLFDACALAEVNVEDLSIEHSPEQLTGLITLALSEEDAATLYQHLITNGWRAHQPRQ</sequence>